<dbReference type="Proteomes" id="UP000054928">
    <property type="component" value="Unassembled WGS sequence"/>
</dbReference>
<name>A0A0P1AJT9_PLAHL</name>
<keyword evidence="2" id="KW-1185">Reference proteome</keyword>
<organism evidence="1 2">
    <name type="scientific">Plasmopara halstedii</name>
    <name type="common">Downy mildew of sunflower</name>
    <dbReference type="NCBI Taxonomy" id="4781"/>
    <lineage>
        <taxon>Eukaryota</taxon>
        <taxon>Sar</taxon>
        <taxon>Stramenopiles</taxon>
        <taxon>Oomycota</taxon>
        <taxon>Peronosporomycetes</taxon>
        <taxon>Peronosporales</taxon>
        <taxon>Peronosporaceae</taxon>
        <taxon>Plasmopara</taxon>
    </lineage>
</organism>
<proteinExistence type="predicted"/>
<dbReference type="EMBL" id="CCYD01000524">
    <property type="protein sequence ID" value="CEG41082.1"/>
    <property type="molecule type" value="Genomic_DNA"/>
</dbReference>
<dbReference type="GeneID" id="36406306"/>
<evidence type="ECO:0000313" key="2">
    <source>
        <dbReference type="Proteomes" id="UP000054928"/>
    </source>
</evidence>
<dbReference type="RefSeq" id="XP_024577451.1">
    <property type="nucleotide sequence ID" value="XM_024726812.1"/>
</dbReference>
<reference evidence="2" key="1">
    <citation type="submission" date="2014-09" db="EMBL/GenBank/DDBJ databases">
        <authorList>
            <person name="Sharma Rahul"/>
            <person name="Thines Marco"/>
        </authorList>
    </citation>
    <scope>NUCLEOTIDE SEQUENCE [LARGE SCALE GENOMIC DNA]</scope>
</reference>
<protein>
    <submittedName>
        <fullName evidence="1">Uncharacterized protein</fullName>
    </submittedName>
</protein>
<sequence length="122" mass="14225">MAGVKPCERSSLWSFESKRVVDLFVKPWTLCICCDLFRVMPMDMNTLLSLFLTKRCPKELLSLRQRARILLSTLTQHWLSPIRFYAVQSCVSIHSDTLPAKTYPLSAEHTFYTMYKPGRFND</sequence>
<dbReference type="AlphaFoldDB" id="A0A0P1AJT9"/>
<evidence type="ECO:0000313" key="1">
    <source>
        <dbReference type="EMBL" id="CEG41082.1"/>
    </source>
</evidence>
<accession>A0A0P1AJT9</accession>